<accession>A0A084VWR0</accession>
<name>A0A084VWR0_ANOSI</name>
<dbReference type="AlphaFoldDB" id="A0A084VWR0"/>
<feature type="region of interest" description="Disordered" evidence="1">
    <location>
        <begin position="43"/>
        <end position="80"/>
    </location>
</feature>
<protein>
    <submittedName>
        <fullName evidence="2 3">Phosducin</fullName>
    </submittedName>
</protein>
<evidence type="ECO:0000313" key="2">
    <source>
        <dbReference type="EMBL" id="KFB42404.1"/>
    </source>
</evidence>
<dbReference type="EMBL" id="ATLV01017716">
    <property type="status" value="NOT_ANNOTATED_CDS"/>
    <property type="molecule type" value="Genomic_DNA"/>
</dbReference>
<reference evidence="2 4" key="1">
    <citation type="journal article" date="2014" name="BMC Genomics">
        <title>Genome sequence of Anopheles sinensis provides insight into genetics basis of mosquito competence for malaria parasites.</title>
        <authorList>
            <person name="Zhou D."/>
            <person name="Zhang D."/>
            <person name="Ding G."/>
            <person name="Shi L."/>
            <person name="Hou Q."/>
            <person name="Ye Y."/>
            <person name="Xu Y."/>
            <person name="Zhou H."/>
            <person name="Xiong C."/>
            <person name="Li S."/>
            <person name="Yu J."/>
            <person name="Hong S."/>
            <person name="Yu X."/>
            <person name="Zou P."/>
            <person name="Chen C."/>
            <person name="Chang X."/>
            <person name="Wang W."/>
            <person name="Lv Y."/>
            <person name="Sun Y."/>
            <person name="Ma L."/>
            <person name="Shen B."/>
            <person name="Zhu C."/>
        </authorList>
    </citation>
    <scope>NUCLEOTIDE SEQUENCE [LARGE SCALE GENOMIC DNA]</scope>
</reference>
<dbReference type="Proteomes" id="UP000030765">
    <property type="component" value="Unassembled WGS sequence"/>
</dbReference>
<evidence type="ECO:0000256" key="1">
    <source>
        <dbReference type="SAM" id="MobiDB-lite"/>
    </source>
</evidence>
<dbReference type="EnsemblMetazoa" id="ASIC010099-RA">
    <property type="protein sequence ID" value="ASIC010099-PA"/>
    <property type="gene ID" value="ASIC010099"/>
</dbReference>
<organism evidence="2">
    <name type="scientific">Anopheles sinensis</name>
    <name type="common">Mosquito</name>
    <dbReference type="NCBI Taxonomy" id="74873"/>
    <lineage>
        <taxon>Eukaryota</taxon>
        <taxon>Metazoa</taxon>
        <taxon>Ecdysozoa</taxon>
        <taxon>Arthropoda</taxon>
        <taxon>Hexapoda</taxon>
        <taxon>Insecta</taxon>
        <taxon>Pterygota</taxon>
        <taxon>Neoptera</taxon>
        <taxon>Endopterygota</taxon>
        <taxon>Diptera</taxon>
        <taxon>Nematocera</taxon>
        <taxon>Culicoidea</taxon>
        <taxon>Culicidae</taxon>
        <taxon>Anophelinae</taxon>
        <taxon>Anopheles</taxon>
    </lineage>
</organism>
<sequence length="130" mass="14484">MISLHIGRAPFYHLRLIANCGPREFDPHSATKLVNIELVGSPGRECRNSREQQLEKEASRKSNHPGHMFSPSDREDRRSACRRKVELSITATDFDAGRTKGLKGCPIWPLDLARFSAFLEVAGHFAQGGA</sequence>
<evidence type="ECO:0000313" key="3">
    <source>
        <dbReference type="EnsemblMetazoa" id="ASIC010099-PA"/>
    </source>
</evidence>
<evidence type="ECO:0000313" key="4">
    <source>
        <dbReference type="Proteomes" id="UP000030765"/>
    </source>
</evidence>
<dbReference type="EMBL" id="KE525181">
    <property type="protein sequence ID" value="KFB42404.1"/>
    <property type="molecule type" value="Genomic_DNA"/>
</dbReference>
<proteinExistence type="predicted"/>
<gene>
    <name evidence="2" type="ORF">ZHAS_00010099</name>
</gene>
<reference evidence="3" key="2">
    <citation type="submission" date="2020-05" db="UniProtKB">
        <authorList>
            <consortium name="EnsemblMetazoa"/>
        </authorList>
    </citation>
    <scope>IDENTIFICATION</scope>
</reference>
<dbReference type="VEuPathDB" id="VectorBase:ASIC010099"/>
<feature type="compositionally biased region" description="Basic and acidic residues" evidence="1">
    <location>
        <begin position="44"/>
        <end position="60"/>
    </location>
</feature>
<keyword evidence="4" id="KW-1185">Reference proteome</keyword>